<dbReference type="GO" id="GO:0016020">
    <property type="term" value="C:membrane"/>
    <property type="evidence" value="ECO:0007669"/>
    <property type="project" value="InterPro"/>
</dbReference>
<name>A0A0T6LWT0_WENVI</name>
<dbReference type="GO" id="GO:0051537">
    <property type="term" value="F:2 iron, 2 sulfur cluster binding"/>
    <property type="evidence" value="ECO:0007669"/>
    <property type="project" value="UniProtKB-KW"/>
</dbReference>
<dbReference type="PANTHER" id="PTHR13847:SF274">
    <property type="entry name" value="RIESKE 2FE-2S IRON-SULFUR PROTEIN YHFW-RELATED"/>
    <property type="match status" value="1"/>
</dbReference>
<evidence type="ECO:0000313" key="8">
    <source>
        <dbReference type="EMBL" id="KRV50518.1"/>
    </source>
</evidence>
<evidence type="ECO:0000313" key="9">
    <source>
        <dbReference type="Proteomes" id="UP000050867"/>
    </source>
</evidence>
<keyword evidence="3" id="KW-0408">Iron</keyword>
<dbReference type="Gene3D" id="3.50.50.60">
    <property type="entry name" value="FAD/NAD(P)-binding domain"/>
    <property type="match status" value="1"/>
</dbReference>
<dbReference type="PRINTS" id="PR00162">
    <property type="entry name" value="RIESKE"/>
</dbReference>
<evidence type="ECO:0000256" key="5">
    <source>
        <dbReference type="ARBA" id="ARBA00023157"/>
    </source>
</evidence>
<dbReference type="SUPFAM" id="SSF50022">
    <property type="entry name" value="ISP domain"/>
    <property type="match status" value="1"/>
</dbReference>
<dbReference type="eggNOG" id="COG0665">
    <property type="taxonomic scope" value="Bacteria"/>
</dbReference>
<feature type="domain" description="Rieske" evidence="7">
    <location>
        <begin position="421"/>
        <end position="515"/>
    </location>
</feature>
<keyword evidence="1" id="KW-0001">2Fe-2S</keyword>
<dbReference type="SUPFAM" id="SSF51905">
    <property type="entry name" value="FAD/NAD(P)-binding domain"/>
    <property type="match status" value="1"/>
</dbReference>
<evidence type="ECO:0000259" key="7">
    <source>
        <dbReference type="PROSITE" id="PS51296"/>
    </source>
</evidence>
<evidence type="ECO:0000256" key="2">
    <source>
        <dbReference type="ARBA" id="ARBA00022723"/>
    </source>
</evidence>
<accession>A0A0T6LWT0</accession>
<keyword evidence="2" id="KW-0479">Metal-binding</keyword>
<reference evidence="8 9" key="1">
    <citation type="submission" date="2015-10" db="EMBL/GenBank/DDBJ databases">
        <title>Draft genome sequence of pyrrolomycin-producing Streptomyces vitaminophilus.</title>
        <authorList>
            <person name="Graham D.E."/>
            <person name="Mahan K.M."/>
            <person name="Klingeman D.M."/>
            <person name="Hettich R.L."/>
            <person name="Parry R.J."/>
        </authorList>
    </citation>
    <scope>NUCLEOTIDE SEQUENCE [LARGE SCALE GENOMIC DNA]</scope>
    <source>
        <strain evidence="8 9">ATCC 31673</strain>
    </source>
</reference>
<proteinExistence type="predicted"/>
<dbReference type="GO" id="GO:0016705">
    <property type="term" value="F:oxidoreductase activity, acting on paired donors, with incorporation or reduction of molecular oxygen"/>
    <property type="evidence" value="ECO:0007669"/>
    <property type="project" value="UniProtKB-ARBA"/>
</dbReference>
<dbReference type="InterPro" id="IPR005805">
    <property type="entry name" value="Rieske_Fe-S_prot_C"/>
</dbReference>
<gene>
    <name evidence="8" type="ORF">AQ490_15700</name>
</gene>
<sequence length="523" mass="56244">MPLPPLHASYWMDSTQSTDFPCLDEDREADVVVVGGGIAGLCTAWELVRAGRGVVLLEAGRIASGVTGHTTAKLSCLHSLIYARLRAASGADAARWYATSQREAIDRVFRLVEDLGVDCELETADSYTYAVTPDTAARVREEAEAARQAGLPASFVTRTELPFPVAGAVRVADQATFHPRRFLLALAADLVARGGRIFEGSRVTGLREGEPCRVTTEPGPAVTAADVVVATHYPVFNRALSFARLEPRRELVIAGPVPSDRAPAGMYLTPDQNTRSVRTAPYGAGQRLLIVTGEHFGPGTGRVRERQERLTAWAREHFPDLVPTYQWAAQDNATTDGLPHVGPFHPRARHVHVATGFGGWGMSNGVMAGGLLAAHLTGRELPPWASLYDPRRLHPVREAPALLGLQASVARHFVGDRLPGATTDSVARIAPGGGAVVRCGGRHLAVHRDDLGGLHAVQARCTHLGCLVRFNDAERTWECPCHGSRFDVEGHVLQGPAVRPLRPEPVRDDPRTDPGTDAGTPPH</sequence>
<dbReference type="PANTHER" id="PTHR13847">
    <property type="entry name" value="SARCOSINE DEHYDROGENASE-RELATED"/>
    <property type="match status" value="1"/>
</dbReference>
<comment type="caution">
    <text evidence="8">The sequence shown here is derived from an EMBL/GenBank/DDBJ whole genome shotgun (WGS) entry which is preliminary data.</text>
</comment>
<evidence type="ECO:0000256" key="6">
    <source>
        <dbReference type="SAM" id="MobiDB-lite"/>
    </source>
</evidence>
<dbReference type="EMBL" id="LLZU01000005">
    <property type="protein sequence ID" value="KRV50518.1"/>
    <property type="molecule type" value="Genomic_DNA"/>
</dbReference>
<evidence type="ECO:0000256" key="1">
    <source>
        <dbReference type="ARBA" id="ARBA00022714"/>
    </source>
</evidence>
<dbReference type="Pfam" id="PF01266">
    <property type="entry name" value="DAO"/>
    <property type="match status" value="1"/>
</dbReference>
<dbReference type="PROSITE" id="PS51296">
    <property type="entry name" value="RIESKE"/>
    <property type="match status" value="1"/>
</dbReference>
<dbReference type="GO" id="GO:0005737">
    <property type="term" value="C:cytoplasm"/>
    <property type="evidence" value="ECO:0007669"/>
    <property type="project" value="TreeGrafter"/>
</dbReference>
<dbReference type="AlphaFoldDB" id="A0A0T6LWT0"/>
<dbReference type="eggNOG" id="COG0723">
    <property type="taxonomic scope" value="Bacteria"/>
</dbReference>
<dbReference type="Gene3D" id="3.30.9.10">
    <property type="entry name" value="D-Amino Acid Oxidase, subunit A, domain 2"/>
    <property type="match status" value="1"/>
</dbReference>
<feature type="compositionally biased region" description="Basic and acidic residues" evidence="6">
    <location>
        <begin position="501"/>
        <end position="514"/>
    </location>
</feature>
<keyword evidence="5" id="KW-1015">Disulfide bond</keyword>
<organism evidence="8 9">
    <name type="scientific">Wenjunlia vitaminophila</name>
    <name type="common">Streptomyces vitaminophilus</name>
    <dbReference type="NCBI Taxonomy" id="76728"/>
    <lineage>
        <taxon>Bacteria</taxon>
        <taxon>Bacillati</taxon>
        <taxon>Actinomycetota</taxon>
        <taxon>Actinomycetes</taxon>
        <taxon>Kitasatosporales</taxon>
        <taxon>Streptomycetaceae</taxon>
        <taxon>Wenjunlia</taxon>
    </lineage>
</organism>
<dbReference type="InterPro" id="IPR036922">
    <property type="entry name" value="Rieske_2Fe-2S_sf"/>
</dbReference>
<keyword evidence="4" id="KW-0411">Iron-sulfur</keyword>
<feature type="region of interest" description="Disordered" evidence="6">
    <location>
        <begin position="495"/>
        <end position="523"/>
    </location>
</feature>
<dbReference type="STRING" id="76728.AQ490_15700"/>
<dbReference type="Proteomes" id="UP000050867">
    <property type="component" value="Unassembled WGS sequence"/>
</dbReference>
<dbReference type="OrthoDB" id="9767869at2"/>
<dbReference type="InterPro" id="IPR006076">
    <property type="entry name" value="FAD-dep_OxRdtase"/>
</dbReference>
<dbReference type="RefSeq" id="WP_018381600.1">
    <property type="nucleotide sequence ID" value="NZ_LLZU01000005.1"/>
</dbReference>
<evidence type="ECO:0000256" key="4">
    <source>
        <dbReference type="ARBA" id="ARBA00023014"/>
    </source>
</evidence>
<keyword evidence="9" id="KW-1185">Reference proteome</keyword>
<dbReference type="Gene3D" id="2.102.10.10">
    <property type="entry name" value="Rieske [2Fe-2S] iron-sulphur domain"/>
    <property type="match status" value="1"/>
</dbReference>
<dbReference type="Pfam" id="PF00355">
    <property type="entry name" value="Rieske"/>
    <property type="match status" value="1"/>
</dbReference>
<dbReference type="InterPro" id="IPR017941">
    <property type="entry name" value="Rieske_2Fe-2S"/>
</dbReference>
<dbReference type="InterPro" id="IPR036188">
    <property type="entry name" value="FAD/NAD-bd_sf"/>
</dbReference>
<evidence type="ECO:0000256" key="3">
    <source>
        <dbReference type="ARBA" id="ARBA00023004"/>
    </source>
</evidence>
<dbReference type="GO" id="GO:0004497">
    <property type="term" value="F:monooxygenase activity"/>
    <property type="evidence" value="ECO:0007669"/>
    <property type="project" value="UniProtKB-ARBA"/>
</dbReference>
<dbReference type="GO" id="GO:0046872">
    <property type="term" value="F:metal ion binding"/>
    <property type="evidence" value="ECO:0007669"/>
    <property type="project" value="UniProtKB-KW"/>
</dbReference>
<protein>
    <submittedName>
        <fullName evidence="8">[Fe-S]-binding protein</fullName>
    </submittedName>
</protein>